<dbReference type="EMBL" id="CP039690">
    <property type="protein sequence ID" value="QCI67005.1"/>
    <property type="molecule type" value="Genomic_DNA"/>
</dbReference>
<dbReference type="Proteomes" id="UP000298781">
    <property type="component" value="Chromosome"/>
</dbReference>
<dbReference type="Pfam" id="PF12860">
    <property type="entry name" value="PAS_7"/>
    <property type="match status" value="1"/>
</dbReference>
<evidence type="ECO:0000259" key="2">
    <source>
        <dbReference type="PROSITE" id="PS50883"/>
    </source>
</evidence>
<evidence type="ECO:0000313" key="5">
    <source>
        <dbReference type="Proteomes" id="UP000298781"/>
    </source>
</evidence>
<dbReference type="Pfam" id="PF00563">
    <property type="entry name" value="EAL"/>
    <property type="match status" value="1"/>
</dbReference>
<keyword evidence="1" id="KW-0472">Membrane</keyword>
<feature type="transmembrane region" description="Helical" evidence="1">
    <location>
        <begin position="176"/>
        <end position="197"/>
    </location>
</feature>
<dbReference type="InterPro" id="IPR001633">
    <property type="entry name" value="EAL_dom"/>
</dbReference>
<keyword evidence="5" id="KW-1185">Reference proteome</keyword>
<dbReference type="NCBIfam" id="TIGR00254">
    <property type="entry name" value="GGDEF"/>
    <property type="match status" value="1"/>
</dbReference>
<dbReference type="KEGG" id="pstg:E8M01_23815"/>
<dbReference type="SUPFAM" id="SSF141868">
    <property type="entry name" value="EAL domain-like"/>
    <property type="match status" value="1"/>
</dbReference>
<name>A0A4D7B7P6_9HYPH</name>
<feature type="domain" description="EAL" evidence="2">
    <location>
        <begin position="545"/>
        <end position="795"/>
    </location>
</feature>
<dbReference type="PROSITE" id="PS50883">
    <property type="entry name" value="EAL"/>
    <property type="match status" value="1"/>
</dbReference>
<dbReference type="InterPro" id="IPR043128">
    <property type="entry name" value="Rev_trsase/Diguanyl_cyclase"/>
</dbReference>
<evidence type="ECO:0000256" key="1">
    <source>
        <dbReference type="SAM" id="Phobius"/>
    </source>
</evidence>
<dbReference type="InterPro" id="IPR035919">
    <property type="entry name" value="EAL_sf"/>
</dbReference>
<accession>A0A4D7B7P6</accession>
<feature type="transmembrane region" description="Helical" evidence="1">
    <location>
        <begin position="12"/>
        <end position="32"/>
    </location>
</feature>
<keyword evidence="1" id="KW-0812">Transmembrane</keyword>
<dbReference type="SUPFAM" id="SSF55785">
    <property type="entry name" value="PYP-like sensor domain (PAS domain)"/>
    <property type="match status" value="1"/>
</dbReference>
<dbReference type="InterPro" id="IPR029787">
    <property type="entry name" value="Nucleotide_cyclase"/>
</dbReference>
<dbReference type="PANTHER" id="PTHR44757">
    <property type="entry name" value="DIGUANYLATE CYCLASE DGCP"/>
    <property type="match status" value="1"/>
</dbReference>
<sequence>MVMPKLSRVGILFGLIMLGLVAAAVYVSVLIVERQSIIRQTARYNVTWLASQAAFEVVRFEEVVAASALPNSPVTADDVDLRYQILLNRLELMNSGEFEDFVEQDPERRQIVADLGRVLAEIAPLVEKVSQGDNVSRIRAMLAPLDKKLAGLAASANRVSGDNVDADQRNLLRLHWIFSSLIAALVIAGLVLMLMLYRRHIQLNRAHDEVHVLAGVLEEAKLDLEQANVEILSTNADLKQRNEMLQIRDVELRTQNQRFDAALNNMSQGLLLVDGMHRLIVCNQRYREIFNLREQWVQPGATIRALGTQRFAGLIDRQNSIAADRASATFAFELDDDTIVSVSQQPMPDGGWVSTYEDITERRRSEERIAHMAHHDALTDLPNRTLFRARMDDALADKRGSKANFAIFYLDLDNFKIVNDSLGHAVGDLLLRSVADRLKECVRDGDIVSRFGGDEFAIMFRGGGGSAEMQGMAQRLVDRTRQPFSIEGNELSIGTCVGIAIAGKDGLDSDELLRNADMALYRAKNEGRGSYRFFEASMKAELNARRALEEDLRSALGAGEFAVHYQPIVNLKTMTVVSFEALIRWNHPERGEVVPAEFVPVAEETGLIVAIGEWVLRQACVDAASWPGPTRVSVNLSAVQFRTGQFAQTVFAALSASGLAPNRLELEITETVLLQDSEATLAILHQLRSFGIRTCMDDFGTGYSSLSYLRSFPFDKIKIDRSFVSEVNDREDCRAIVTSITDLGRSLNMVTTAEGVETRAQFDTINEIGCAEIQGFYFGHPVPAAEVEEAFTRIERLLSQAA</sequence>
<dbReference type="InterPro" id="IPR052155">
    <property type="entry name" value="Biofilm_reg_signaling"/>
</dbReference>
<dbReference type="Pfam" id="PF00990">
    <property type="entry name" value="GGDEF"/>
    <property type="match status" value="1"/>
</dbReference>
<dbReference type="PROSITE" id="PS50887">
    <property type="entry name" value="GGDEF"/>
    <property type="match status" value="1"/>
</dbReference>
<dbReference type="SMART" id="SM00052">
    <property type="entry name" value="EAL"/>
    <property type="match status" value="1"/>
</dbReference>
<dbReference type="Gene3D" id="3.20.20.450">
    <property type="entry name" value="EAL domain"/>
    <property type="match status" value="1"/>
</dbReference>
<dbReference type="Gene3D" id="3.30.70.270">
    <property type="match status" value="1"/>
</dbReference>
<reference evidence="4 5" key="1">
    <citation type="submission" date="2019-04" db="EMBL/GenBank/DDBJ databases">
        <title>Phreatobacter aquaticus sp. nov.</title>
        <authorList>
            <person name="Choi A."/>
        </authorList>
    </citation>
    <scope>NUCLEOTIDE SEQUENCE [LARGE SCALE GENOMIC DNA]</scope>
    <source>
        <strain evidence="4 5">KCTC 52518</strain>
    </source>
</reference>
<dbReference type="SMART" id="SM00267">
    <property type="entry name" value="GGDEF"/>
    <property type="match status" value="1"/>
</dbReference>
<dbReference type="OrthoDB" id="9814202at2"/>
<dbReference type="CDD" id="cd01948">
    <property type="entry name" value="EAL"/>
    <property type="match status" value="1"/>
</dbReference>
<gene>
    <name evidence="4" type="ORF">E8M01_23815</name>
</gene>
<dbReference type="CDD" id="cd01949">
    <property type="entry name" value="GGDEF"/>
    <property type="match status" value="1"/>
</dbReference>
<dbReference type="SUPFAM" id="SSF55073">
    <property type="entry name" value="Nucleotide cyclase"/>
    <property type="match status" value="1"/>
</dbReference>
<dbReference type="Gene3D" id="3.30.450.20">
    <property type="entry name" value="PAS domain"/>
    <property type="match status" value="1"/>
</dbReference>
<dbReference type="InterPro" id="IPR000160">
    <property type="entry name" value="GGDEF_dom"/>
</dbReference>
<feature type="domain" description="GGDEF" evidence="3">
    <location>
        <begin position="403"/>
        <end position="536"/>
    </location>
</feature>
<proteinExistence type="predicted"/>
<evidence type="ECO:0000313" key="4">
    <source>
        <dbReference type="EMBL" id="QCI67005.1"/>
    </source>
</evidence>
<evidence type="ECO:0000259" key="3">
    <source>
        <dbReference type="PROSITE" id="PS50887"/>
    </source>
</evidence>
<organism evidence="4 5">
    <name type="scientific">Phreatobacter stygius</name>
    <dbReference type="NCBI Taxonomy" id="1940610"/>
    <lineage>
        <taxon>Bacteria</taxon>
        <taxon>Pseudomonadati</taxon>
        <taxon>Pseudomonadota</taxon>
        <taxon>Alphaproteobacteria</taxon>
        <taxon>Hyphomicrobiales</taxon>
        <taxon>Phreatobacteraceae</taxon>
        <taxon>Phreatobacter</taxon>
    </lineage>
</organism>
<keyword evidence="1" id="KW-1133">Transmembrane helix</keyword>
<dbReference type="PANTHER" id="PTHR44757:SF2">
    <property type="entry name" value="BIOFILM ARCHITECTURE MAINTENANCE PROTEIN MBAA"/>
    <property type="match status" value="1"/>
</dbReference>
<dbReference type="InterPro" id="IPR035965">
    <property type="entry name" value="PAS-like_dom_sf"/>
</dbReference>
<protein>
    <submittedName>
        <fullName evidence="4">EAL domain-containing protein</fullName>
    </submittedName>
</protein>
<dbReference type="AlphaFoldDB" id="A0A4D7B7P6"/>